<dbReference type="Pfam" id="PF01562">
    <property type="entry name" value="Pep_M12B_propep"/>
    <property type="match status" value="1"/>
</dbReference>
<feature type="domain" description="Peptidase M12B propeptide" evidence="2">
    <location>
        <begin position="2"/>
        <end position="78"/>
    </location>
</feature>
<accession>A0A087UE30</accession>
<dbReference type="OrthoDB" id="5855429at2759"/>
<dbReference type="Proteomes" id="UP000054359">
    <property type="component" value="Unassembled WGS sequence"/>
</dbReference>
<dbReference type="AlphaFoldDB" id="A0A087UE30"/>
<keyword evidence="4" id="KW-1185">Reference proteome</keyword>
<keyword evidence="1" id="KW-1015">Disulfide bond</keyword>
<name>A0A087UE30_STEMI</name>
<proteinExistence type="predicted"/>
<dbReference type="InterPro" id="IPR002870">
    <property type="entry name" value="Peptidase_M12B_N"/>
</dbReference>
<evidence type="ECO:0000313" key="3">
    <source>
        <dbReference type="EMBL" id="KFM75619.1"/>
    </source>
</evidence>
<dbReference type="EMBL" id="KK119399">
    <property type="protein sequence ID" value="KFM75619.1"/>
    <property type="molecule type" value="Genomic_DNA"/>
</dbReference>
<organism evidence="3 4">
    <name type="scientific">Stegodyphus mimosarum</name>
    <name type="common">African social velvet spider</name>
    <dbReference type="NCBI Taxonomy" id="407821"/>
    <lineage>
        <taxon>Eukaryota</taxon>
        <taxon>Metazoa</taxon>
        <taxon>Ecdysozoa</taxon>
        <taxon>Arthropoda</taxon>
        <taxon>Chelicerata</taxon>
        <taxon>Arachnida</taxon>
        <taxon>Araneae</taxon>
        <taxon>Araneomorphae</taxon>
        <taxon>Entelegynae</taxon>
        <taxon>Eresoidea</taxon>
        <taxon>Eresidae</taxon>
        <taxon>Stegodyphus</taxon>
    </lineage>
</organism>
<gene>
    <name evidence="3" type="ORF">X975_21539</name>
</gene>
<reference evidence="3 4" key="1">
    <citation type="submission" date="2013-11" db="EMBL/GenBank/DDBJ databases">
        <title>Genome sequencing of Stegodyphus mimosarum.</title>
        <authorList>
            <person name="Bechsgaard J."/>
        </authorList>
    </citation>
    <scope>NUCLEOTIDE SEQUENCE [LARGE SCALE GENOMIC DNA]</scope>
</reference>
<evidence type="ECO:0000256" key="1">
    <source>
        <dbReference type="ARBA" id="ARBA00023157"/>
    </source>
</evidence>
<evidence type="ECO:0000313" key="4">
    <source>
        <dbReference type="Proteomes" id="UP000054359"/>
    </source>
</evidence>
<sequence length="84" mass="10137">MTVYPVRIDTQGNIYPRHLQYRRRGQVTWHGKTRYRFQAFNHTLVIELQPYYQVLKLNSTKSEPRARIEFGCYYKGRVLKEALS</sequence>
<evidence type="ECO:0000259" key="2">
    <source>
        <dbReference type="Pfam" id="PF01562"/>
    </source>
</evidence>
<feature type="non-terminal residue" evidence="3">
    <location>
        <position position="84"/>
    </location>
</feature>
<dbReference type="OMA" id="TNFEART"/>
<protein>
    <recommendedName>
        <fullName evidence="2">Peptidase M12B propeptide domain-containing protein</fullName>
    </recommendedName>
</protein>